<proteinExistence type="predicted"/>
<dbReference type="AlphaFoldDB" id="A0ABD2Q9I2"/>
<dbReference type="EMBL" id="JBJKFK010000644">
    <property type="protein sequence ID" value="KAL3315892.1"/>
    <property type="molecule type" value="Genomic_DNA"/>
</dbReference>
<protein>
    <recommendedName>
        <fullName evidence="3">Secreted protein</fullName>
    </recommendedName>
</protein>
<dbReference type="Proteomes" id="UP001626550">
    <property type="component" value="Unassembled WGS sequence"/>
</dbReference>
<keyword evidence="2" id="KW-1185">Reference proteome</keyword>
<reference evidence="1 2" key="1">
    <citation type="submission" date="2024-11" db="EMBL/GenBank/DDBJ databases">
        <title>Adaptive evolution of stress response genes in parasites aligns with host niche diversity.</title>
        <authorList>
            <person name="Hahn C."/>
            <person name="Resl P."/>
        </authorList>
    </citation>
    <scope>NUCLEOTIDE SEQUENCE [LARGE SCALE GENOMIC DNA]</scope>
    <source>
        <strain evidence="1">EGGRZ-B1_66</strain>
        <tissue evidence="1">Body</tissue>
    </source>
</reference>
<evidence type="ECO:0000313" key="2">
    <source>
        <dbReference type="Proteomes" id="UP001626550"/>
    </source>
</evidence>
<gene>
    <name evidence="1" type="ORF">Ciccas_005472</name>
</gene>
<name>A0ABD2Q9I2_9PLAT</name>
<organism evidence="1 2">
    <name type="scientific">Cichlidogyrus casuarinus</name>
    <dbReference type="NCBI Taxonomy" id="1844966"/>
    <lineage>
        <taxon>Eukaryota</taxon>
        <taxon>Metazoa</taxon>
        <taxon>Spiralia</taxon>
        <taxon>Lophotrochozoa</taxon>
        <taxon>Platyhelminthes</taxon>
        <taxon>Monogenea</taxon>
        <taxon>Monopisthocotylea</taxon>
        <taxon>Dactylogyridea</taxon>
        <taxon>Ancyrocephalidae</taxon>
        <taxon>Cichlidogyrus</taxon>
    </lineage>
</organism>
<accession>A0ABD2Q9I2</accession>
<sequence length="90" mass="10299">MLFSLLAFLLVDLLRAFTVKFLRPLLQLTRFIFHMINSIFCDMIYLAAKGLQRSLQPLVDLCGAYSTKVIVPVTSSLVLVRREQKPIENV</sequence>
<evidence type="ECO:0008006" key="3">
    <source>
        <dbReference type="Google" id="ProtNLM"/>
    </source>
</evidence>
<comment type="caution">
    <text evidence="1">The sequence shown here is derived from an EMBL/GenBank/DDBJ whole genome shotgun (WGS) entry which is preliminary data.</text>
</comment>
<evidence type="ECO:0000313" key="1">
    <source>
        <dbReference type="EMBL" id="KAL3315892.1"/>
    </source>
</evidence>